<evidence type="ECO:0000256" key="1">
    <source>
        <dbReference type="ARBA" id="ARBA00022658"/>
    </source>
</evidence>
<dbReference type="InterPro" id="IPR039919">
    <property type="entry name" value="ARHGEF10/ARHGEF17"/>
</dbReference>
<reference evidence="3" key="1">
    <citation type="journal article" date="2023" name="Mol. Biol. Evol.">
        <title>Third-Generation Sequencing Reveals the Adaptive Role of the Epigenome in Three Deep-Sea Polychaetes.</title>
        <authorList>
            <person name="Perez M."/>
            <person name="Aroh O."/>
            <person name="Sun Y."/>
            <person name="Lan Y."/>
            <person name="Juniper S.K."/>
            <person name="Young C.R."/>
            <person name="Angers B."/>
            <person name="Qian P.Y."/>
        </authorList>
    </citation>
    <scope>NUCLEOTIDE SEQUENCE</scope>
    <source>
        <strain evidence="3">R07B-5</strain>
    </source>
</reference>
<feature type="compositionally biased region" description="Acidic residues" evidence="2">
    <location>
        <begin position="279"/>
        <end position="291"/>
    </location>
</feature>
<evidence type="ECO:0000256" key="2">
    <source>
        <dbReference type="SAM" id="MobiDB-lite"/>
    </source>
</evidence>
<sequence length="298" mass="33229">MWLKISLDNLEVVKTSNLKTKRELVDLADLEEDFSILTKISELSSKLTCLHEELSGSVNDLLNSINRQLSEHQLKNPPPKANRVELLATTMERVAHITVVFPSPEKRAFWESAITEAKQKLVAVGMLTVCLQCSWERVAHITVVFPSPEKRAFWESAITEAKQKLEATVDGKDPEFLHALQITKTRAGMQFSCASPIDGLNLKQCRDVWVCNSDGYVGHMCLLSLQPEPIVTLNSPVPGCNSRILCICATPAFLKFKRKVSGPRGGSRQVAAPKITVEEDHDDDEDREEPEAGGWIRV</sequence>
<evidence type="ECO:0000313" key="4">
    <source>
        <dbReference type="Proteomes" id="UP001209878"/>
    </source>
</evidence>
<dbReference type="GO" id="GO:0030036">
    <property type="term" value="P:actin cytoskeleton organization"/>
    <property type="evidence" value="ECO:0007669"/>
    <property type="project" value="TreeGrafter"/>
</dbReference>
<dbReference type="Proteomes" id="UP001209878">
    <property type="component" value="Unassembled WGS sequence"/>
</dbReference>
<name>A0AAD9UKP0_RIDPI</name>
<gene>
    <name evidence="3" type="ORF">NP493_17g03022</name>
</gene>
<accession>A0AAD9UKP0</accession>
<evidence type="ECO:0000313" key="3">
    <source>
        <dbReference type="EMBL" id="KAK2193074.1"/>
    </source>
</evidence>
<feature type="region of interest" description="Disordered" evidence="2">
    <location>
        <begin position="260"/>
        <end position="298"/>
    </location>
</feature>
<keyword evidence="4" id="KW-1185">Reference proteome</keyword>
<dbReference type="PANTHER" id="PTHR12877:SF15">
    <property type="entry name" value="RHO GUANINE NUCLEOTIDE EXCHANGE FACTOR 17"/>
    <property type="match status" value="1"/>
</dbReference>
<proteinExistence type="predicted"/>
<protein>
    <submittedName>
        <fullName evidence="3">Uncharacterized protein</fullName>
    </submittedName>
</protein>
<comment type="caution">
    <text evidence="3">The sequence shown here is derived from an EMBL/GenBank/DDBJ whole genome shotgun (WGS) entry which is preliminary data.</text>
</comment>
<dbReference type="PANTHER" id="PTHR12877">
    <property type="entry name" value="RHO GUANINE NUCLEOTIDE EXCHANGE FACTOR"/>
    <property type="match status" value="1"/>
</dbReference>
<organism evidence="3 4">
    <name type="scientific">Ridgeia piscesae</name>
    <name type="common">Tubeworm</name>
    <dbReference type="NCBI Taxonomy" id="27915"/>
    <lineage>
        <taxon>Eukaryota</taxon>
        <taxon>Metazoa</taxon>
        <taxon>Spiralia</taxon>
        <taxon>Lophotrochozoa</taxon>
        <taxon>Annelida</taxon>
        <taxon>Polychaeta</taxon>
        <taxon>Sedentaria</taxon>
        <taxon>Canalipalpata</taxon>
        <taxon>Sabellida</taxon>
        <taxon>Siboglinidae</taxon>
        <taxon>Ridgeia</taxon>
    </lineage>
</organism>
<dbReference type="GO" id="GO:0005085">
    <property type="term" value="F:guanyl-nucleotide exchange factor activity"/>
    <property type="evidence" value="ECO:0007669"/>
    <property type="project" value="UniProtKB-KW"/>
</dbReference>
<dbReference type="AlphaFoldDB" id="A0AAD9UKP0"/>
<keyword evidence="1" id="KW-0344">Guanine-nucleotide releasing factor</keyword>
<dbReference type="EMBL" id="JAODUO010000017">
    <property type="protein sequence ID" value="KAK2193074.1"/>
    <property type="molecule type" value="Genomic_DNA"/>
</dbReference>